<name>A0A914X877_9BILA</name>
<sequence length="1753" mass="202108">MPLVVLTEVGKSKPQGVDWEMAPLRQELERIVRVREEAIQIKQNAYMADHKTTRQSKPKQQIHASTEAFAVLESEDKPSGRELNKRRPCAFCEGDHFDDKCEKFNTPDSRKGKILELKKCYRCLRDGHGFRNCSFTRPCVYCHGNHNRALCFRQRAGFNPNFSKPVPGPTQKTAAKAPVNSSNTTTMSHMVVEDKESSEEMQEKAEESQGKKEKDMLVTLSRTQETSPEIREEKRNVTLLIAKTLVCGPKEAKENAIEAHLFFDNGSQRSFVTRALADKLKLTTKEEQTLSVYTFASKKPQSMKTSVAQLGIILRDGSVKNIQANVLPMLTGKIQRRPMQKEDLQVIKKSAKIDWEDKLPSKNEAIEPDILIGFDYFWEFMNTKETPTRCPSGLYLIPSTVGWLIGGKQEGEESADYGSYPIVTTFEEKEGEENQQKSATSTLKIEDYWNLESIGIKDSIDTKDDDVAYQQFKNNIKFEKGRFHVKWPWKTKTPDLPDNYWLSYNRRKSLTKRLQEDQDLLIKYDDIIQDQLRKEIVEKVGEDTKVGSLQHYLPHHPVITPLKTTTKLRIVYDASAKTRKNFNSLNECLYRGPVLLPDLAGILMRFRKSPIALTTDIEKAFLQVGLQEEDRDVTRFLWLKNPKKPFSQENIQVYRFCRVTFGVISSPFLLSATLQHHLSQSGSSNASQLAKNMYVDNILVGAENIEEAKNIYEETKQLFAQASMNVQEWTSNAKEVRDHIQEEDQLKDTKTKVLGILWDTAQDTLQITISVPVCKEAPVTKRQVLQIVASTYDPLGLLAPLFVQAKVFFQNLWREQYGWDDALPENLSMEWQAIIHDWKQNPSFVFPRILSQNLASSHCQLLTFVDASKDAYAAAVYLRIKSQDSVITHLLFSKNRLAPKKGISIPRLELLGAVIGARAMKFVADQIDLPITKKILWTDSECVLHWLKSAKPLSVFVENRLNEIRSHEDVHFRYINTEENPADLSTRGVTTVGFENLALWWNGPKWLATPIEEWPEWNLQEIQPHILQKINEETKGKNSFHEATLAVVETSNAQKWKEEKPMLADASRMSSWTKQARVTVYCLRFLKKKIWNRLRKETQAKIQKKMDLVDWREVNVNGAITSREMKAAETFTLCQVQENQFSEVIQILHESSQKKHRLKDQLGVYLDEKKLLRCRGRIEDASLDEETKYPILLPRNNRVTELIVLHKHRQMMHGGVQQTLAEVRKEYWVLKGRSEIRKIISRQCYTCRKYTARPFSLPPIPALPKERVQRSTPFEYTGLDYLGPLWVKEGGDKTKMWICLFTCLVKRAIHLEPVMDLMAQQFLNCVRRFIARRSRPRFIISDNAPQFKLVQKTLEKAWLLVLQDDTTLTYFANQQITWRFITEYAPWQGGVYERMVGIVKQSLRKAVGRQLLSSEQMNTLLTEVEGVVNSRPLTYLYDEIHSQKILRPIDFLLPKGEIGIPSLGEQDKNDQEWLSKIDSKEKLLQFWKKSLKNLDQFWKFWHEEYLLSLRERMQNKHRGPRSQAKIFPRIGEVVLLKEEGTPRGVWKLGKIVDMTRGRGNEIHSAKIQLPNQSFLKRPINLLYPLELSDETALESVTASVVEKEETQEKRKEENQELRQNHQILHAKKSSSAFYVMATIMTIISLFSGVQTTSCNCVESSIEQLFSKAEYLLPLTTQGPTPTSNGHKVEAKYKEIASLELQISMEGFRLSTKTEKNKCRNVGFVEKERLDLGFISTWLAGNWGCLLSRCYMGD</sequence>
<evidence type="ECO:0000313" key="4">
    <source>
        <dbReference type="WBParaSite" id="PSAMB.scaffold6434size9495.g28494.t1"/>
    </source>
</evidence>
<dbReference type="GO" id="GO:0042575">
    <property type="term" value="C:DNA polymerase complex"/>
    <property type="evidence" value="ECO:0007669"/>
    <property type="project" value="UniProtKB-ARBA"/>
</dbReference>
<dbReference type="InterPro" id="IPR008042">
    <property type="entry name" value="Retrotrans_Pao"/>
</dbReference>
<proteinExistence type="predicted"/>
<dbReference type="WBParaSite" id="PSAMB.scaffold6434size9495.g28494.t1">
    <property type="protein sequence ID" value="PSAMB.scaffold6434size9495.g28494.t1"/>
    <property type="gene ID" value="PSAMB.scaffold6434size9495.g28494"/>
</dbReference>
<dbReference type="InterPro" id="IPR036397">
    <property type="entry name" value="RNaseH_sf"/>
</dbReference>
<dbReference type="Gene3D" id="3.30.70.270">
    <property type="match status" value="1"/>
</dbReference>
<dbReference type="InterPro" id="IPR000477">
    <property type="entry name" value="RT_dom"/>
</dbReference>
<dbReference type="InterPro" id="IPR012337">
    <property type="entry name" value="RNaseH-like_sf"/>
</dbReference>
<reference evidence="4" key="1">
    <citation type="submission" date="2022-11" db="UniProtKB">
        <authorList>
            <consortium name="WormBaseParasite"/>
        </authorList>
    </citation>
    <scope>IDENTIFICATION</scope>
</reference>
<dbReference type="Gene3D" id="3.10.10.10">
    <property type="entry name" value="HIV Type 1 Reverse Transcriptase, subunit A, domain 1"/>
    <property type="match status" value="1"/>
</dbReference>
<dbReference type="InterPro" id="IPR043128">
    <property type="entry name" value="Rev_trsase/Diguanyl_cyclase"/>
</dbReference>
<feature type="domain" description="Integrase catalytic" evidence="2">
    <location>
        <begin position="1269"/>
        <end position="1456"/>
    </location>
</feature>
<dbReference type="CDD" id="cd01644">
    <property type="entry name" value="RT_pepA17"/>
    <property type="match status" value="1"/>
</dbReference>
<dbReference type="PROSITE" id="PS50994">
    <property type="entry name" value="INTEGRASE"/>
    <property type="match status" value="1"/>
</dbReference>
<dbReference type="GO" id="GO:0003676">
    <property type="term" value="F:nucleic acid binding"/>
    <property type="evidence" value="ECO:0007669"/>
    <property type="project" value="InterPro"/>
</dbReference>
<dbReference type="InterPro" id="IPR043502">
    <property type="entry name" value="DNA/RNA_pol_sf"/>
</dbReference>
<dbReference type="Gene3D" id="3.30.420.10">
    <property type="entry name" value="Ribonuclease H-like superfamily/Ribonuclease H"/>
    <property type="match status" value="1"/>
</dbReference>
<protein>
    <submittedName>
        <fullName evidence="4">Integrase catalytic domain-containing protein</fullName>
    </submittedName>
</protein>
<feature type="region of interest" description="Disordered" evidence="1">
    <location>
        <begin position="193"/>
        <end position="216"/>
    </location>
</feature>
<evidence type="ECO:0000256" key="1">
    <source>
        <dbReference type="SAM" id="MobiDB-lite"/>
    </source>
</evidence>
<dbReference type="Pfam" id="PF00078">
    <property type="entry name" value="RVT_1"/>
    <property type="match status" value="1"/>
</dbReference>
<keyword evidence="3" id="KW-1185">Reference proteome</keyword>
<feature type="compositionally biased region" description="Basic and acidic residues" evidence="1">
    <location>
        <begin position="201"/>
        <end position="216"/>
    </location>
</feature>
<dbReference type="Pfam" id="PF05585">
    <property type="entry name" value="DUF1758"/>
    <property type="match status" value="1"/>
</dbReference>
<dbReference type="PANTHER" id="PTHR47331">
    <property type="entry name" value="PHD-TYPE DOMAIN-CONTAINING PROTEIN"/>
    <property type="match status" value="1"/>
</dbReference>
<dbReference type="GO" id="GO:0015074">
    <property type="term" value="P:DNA integration"/>
    <property type="evidence" value="ECO:0007669"/>
    <property type="project" value="InterPro"/>
</dbReference>
<dbReference type="InterPro" id="IPR041588">
    <property type="entry name" value="Integrase_H2C2"/>
</dbReference>
<dbReference type="Pfam" id="PF05380">
    <property type="entry name" value="Peptidase_A17"/>
    <property type="match status" value="1"/>
</dbReference>
<organism evidence="3 4">
    <name type="scientific">Plectus sambesii</name>
    <dbReference type="NCBI Taxonomy" id="2011161"/>
    <lineage>
        <taxon>Eukaryota</taxon>
        <taxon>Metazoa</taxon>
        <taxon>Ecdysozoa</taxon>
        <taxon>Nematoda</taxon>
        <taxon>Chromadorea</taxon>
        <taxon>Plectida</taxon>
        <taxon>Plectina</taxon>
        <taxon>Plectoidea</taxon>
        <taxon>Plectidae</taxon>
        <taxon>Plectus</taxon>
    </lineage>
</organism>
<dbReference type="SUPFAM" id="SSF53098">
    <property type="entry name" value="Ribonuclease H-like"/>
    <property type="match status" value="1"/>
</dbReference>
<accession>A0A914X877</accession>
<dbReference type="Pfam" id="PF18701">
    <property type="entry name" value="DUF5641"/>
    <property type="match status" value="1"/>
</dbReference>
<dbReference type="Proteomes" id="UP000887566">
    <property type="component" value="Unplaced"/>
</dbReference>
<dbReference type="Pfam" id="PF17921">
    <property type="entry name" value="Integrase_H2C2"/>
    <property type="match status" value="1"/>
</dbReference>
<dbReference type="InterPro" id="IPR008737">
    <property type="entry name" value="DUF1758"/>
</dbReference>
<evidence type="ECO:0000313" key="3">
    <source>
        <dbReference type="Proteomes" id="UP000887566"/>
    </source>
</evidence>
<dbReference type="InterPro" id="IPR001584">
    <property type="entry name" value="Integrase_cat-core"/>
</dbReference>
<dbReference type="PANTHER" id="PTHR47331:SF1">
    <property type="entry name" value="GAG-LIKE PROTEIN"/>
    <property type="match status" value="1"/>
</dbReference>
<dbReference type="InterPro" id="IPR040676">
    <property type="entry name" value="DUF5641"/>
</dbReference>
<evidence type="ECO:0000259" key="2">
    <source>
        <dbReference type="PROSITE" id="PS50994"/>
    </source>
</evidence>
<dbReference type="SUPFAM" id="SSF56672">
    <property type="entry name" value="DNA/RNA polymerases"/>
    <property type="match status" value="1"/>
</dbReference>